<feature type="compositionally biased region" description="Low complexity" evidence="1">
    <location>
        <begin position="421"/>
        <end position="431"/>
    </location>
</feature>
<name>A0A2A9PFJ5_OPHUN</name>
<feature type="region of interest" description="Disordered" evidence="1">
    <location>
        <begin position="721"/>
        <end position="744"/>
    </location>
</feature>
<evidence type="ECO:0000313" key="4">
    <source>
        <dbReference type="Proteomes" id="UP000037136"/>
    </source>
</evidence>
<proteinExistence type="predicted"/>
<keyword evidence="4" id="KW-1185">Reference proteome</keyword>
<feature type="compositionally biased region" description="Low complexity" evidence="1">
    <location>
        <begin position="644"/>
        <end position="656"/>
    </location>
</feature>
<feature type="compositionally biased region" description="Low complexity" evidence="1">
    <location>
        <begin position="540"/>
        <end position="560"/>
    </location>
</feature>
<feature type="signal peptide" evidence="2">
    <location>
        <begin position="1"/>
        <end position="17"/>
    </location>
</feature>
<evidence type="ECO:0000256" key="2">
    <source>
        <dbReference type="SAM" id="SignalP"/>
    </source>
</evidence>
<feature type="chain" id="PRO_5012134416" description="Extracellular membrane protein CFEM domain-containing protein" evidence="2">
    <location>
        <begin position="18"/>
        <end position="771"/>
    </location>
</feature>
<reference evidence="3 4" key="1">
    <citation type="journal article" date="2015" name="BMC Genomics">
        <title>Gene expression during zombie ant biting behavior reflects the complexity underlying fungal parasitic behavioral manipulation.</title>
        <authorList>
            <person name="de Bekker C."/>
            <person name="Ohm R.A."/>
            <person name="Loreto R.G."/>
            <person name="Sebastian A."/>
            <person name="Albert I."/>
            <person name="Merrow M."/>
            <person name="Brachmann A."/>
            <person name="Hughes D.P."/>
        </authorList>
    </citation>
    <scope>NUCLEOTIDE SEQUENCE [LARGE SCALE GENOMIC DNA]</scope>
    <source>
        <strain evidence="3 4">SC16a</strain>
    </source>
</reference>
<feature type="region of interest" description="Disordered" evidence="1">
    <location>
        <begin position="644"/>
        <end position="703"/>
    </location>
</feature>
<feature type="region of interest" description="Disordered" evidence="1">
    <location>
        <begin position="540"/>
        <end position="622"/>
    </location>
</feature>
<dbReference type="EMBL" id="LAZP02000186">
    <property type="protein sequence ID" value="PFH59606.1"/>
    <property type="molecule type" value="Genomic_DNA"/>
</dbReference>
<feature type="region of interest" description="Disordered" evidence="1">
    <location>
        <begin position="373"/>
        <end position="404"/>
    </location>
</feature>
<dbReference type="AlphaFoldDB" id="A0A2A9PFJ5"/>
<feature type="region of interest" description="Disordered" evidence="1">
    <location>
        <begin position="457"/>
        <end position="502"/>
    </location>
</feature>
<evidence type="ECO:0000256" key="1">
    <source>
        <dbReference type="SAM" id="MobiDB-lite"/>
    </source>
</evidence>
<accession>A0A2A9PFJ5</accession>
<gene>
    <name evidence="3" type="ORF">XA68_12093</name>
</gene>
<dbReference type="OrthoDB" id="5421216at2759"/>
<feature type="compositionally biased region" description="Polar residues" evidence="1">
    <location>
        <begin position="480"/>
        <end position="502"/>
    </location>
</feature>
<evidence type="ECO:0008006" key="5">
    <source>
        <dbReference type="Google" id="ProtNLM"/>
    </source>
</evidence>
<organism evidence="3 4">
    <name type="scientific">Ophiocordyceps unilateralis</name>
    <name type="common">Zombie-ant fungus</name>
    <name type="synonym">Torrubia unilateralis</name>
    <dbReference type="NCBI Taxonomy" id="268505"/>
    <lineage>
        <taxon>Eukaryota</taxon>
        <taxon>Fungi</taxon>
        <taxon>Dikarya</taxon>
        <taxon>Ascomycota</taxon>
        <taxon>Pezizomycotina</taxon>
        <taxon>Sordariomycetes</taxon>
        <taxon>Hypocreomycetidae</taxon>
        <taxon>Hypocreales</taxon>
        <taxon>Ophiocordycipitaceae</taxon>
        <taxon>Ophiocordyceps</taxon>
    </lineage>
</organism>
<feature type="compositionally biased region" description="Polar residues" evidence="1">
    <location>
        <begin position="392"/>
        <end position="404"/>
    </location>
</feature>
<feature type="region of interest" description="Disordered" evidence="1">
    <location>
        <begin position="211"/>
        <end position="237"/>
    </location>
</feature>
<feature type="compositionally biased region" description="Basic and acidic residues" evidence="1">
    <location>
        <begin position="721"/>
        <end position="734"/>
    </location>
</feature>
<evidence type="ECO:0000313" key="3">
    <source>
        <dbReference type="EMBL" id="PFH59606.1"/>
    </source>
</evidence>
<feature type="compositionally biased region" description="Polar residues" evidence="1">
    <location>
        <begin position="213"/>
        <end position="222"/>
    </location>
</feature>
<feature type="compositionally biased region" description="Low complexity" evidence="1">
    <location>
        <begin position="567"/>
        <end position="611"/>
    </location>
</feature>
<feature type="compositionally biased region" description="Polar residues" evidence="1">
    <location>
        <begin position="735"/>
        <end position="744"/>
    </location>
</feature>
<sequence>MKTLLLSCLVIAGSASGQIDATTAAPSCVAKCSKALESRSASPAEAMRSICGDMTSQRVSVSTRAYRSRRIGLPFYLASPPSLFDLLAEPKYWQVMFQCLVNSCHGGSYGPALGHVASACSQLGYDIGPLHPIEVHYALQKRQFIPTAPGPVLPSPSTVNTQILTFSHRLSMALECMAGSNGVLTISVNAPDAATTSGTTHDASLVAAGVGGSSHTAATQTPPAALHQGHDGNAGQTNCTTSSAVISALGVEASSTSAHALETKCPCHDEDPSSLSSAHLGSASLLQGPTEQQFASLPPFTSAPFPTGYPLRTEDQDCETSMPYNFTTVASSRAPVTPLPASATWSSQHVTSGDCSESLNGLPDTVIWTSGAPNATSSTTSSGSITTASPLPASSTCSNSSMPQATLVMPTTQPTLITSTTLAASTTPSGTDTEKPTSVSSCAADDSECQSSAHLMSIGSPAETTSCSSEEGGLAGVQGVDSSSVHPAPANQTLASTQEPTPTVAAISTTMLSHLSVTPSVIPSTSFISSSVAASAPHLNSSTSSVATSGVSSTTWTSLSGATPELHSTASTSSSVASSGIASTSSPSSSLMVSGISSTSSTSTVPLTHSTEPPNYGSVTPSPLPAYVTPIAGYTYNGPAPEYVTSSSSTTGSSVTHEISTPTEEVETGGVMGSHNTTTEAPGISAHPSAEPDSYGRKTSTWDGSSLAAGMADNALRRRFAQHDGPHGGVDKTNTRVNETQGTSSATRLGGLTSIVTCILAAVVMMGAMGR</sequence>
<feature type="region of interest" description="Disordered" evidence="1">
    <location>
        <begin position="421"/>
        <end position="444"/>
    </location>
</feature>
<dbReference type="STRING" id="268505.A0A2A9PFJ5"/>
<keyword evidence="2" id="KW-0732">Signal</keyword>
<protein>
    <recommendedName>
        <fullName evidence="5">Extracellular membrane protein CFEM domain-containing protein</fullName>
    </recommendedName>
</protein>
<comment type="caution">
    <text evidence="3">The sequence shown here is derived from an EMBL/GenBank/DDBJ whole genome shotgun (WGS) entry which is preliminary data.</text>
</comment>
<dbReference type="Proteomes" id="UP000037136">
    <property type="component" value="Unassembled WGS sequence"/>
</dbReference>
<reference evidence="3 4" key="2">
    <citation type="journal article" date="2017" name="Sci. Rep.">
        <title>Ant-infecting Ophiocordyceps genomes reveal a high diversity of potential behavioral manipulation genes and a possible major role for enterotoxins.</title>
        <authorList>
            <person name="de Bekker C."/>
            <person name="Ohm R.A."/>
            <person name="Evans H.C."/>
            <person name="Brachmann A."/>
            <person name="Hughes D.P."/>
        </authorList>
    </citation>
    <scope>NUCLEOTIDE SEQUENCE [LARGE SCALE GENOMIC DNA]</scope>
    <source>
        <strain evidence="3 4">SC16a</strain>
    </source>
</reference>
<feature type="compositionally biased region" description="Low complexity" evidence="1">
    <location>
        <begin position="373"/>
        <end position="390"/>
    </location>
</feature>